<dbReference type="EMBL" id="ML122306">
    <property type="protein sequence ID" value="RPD54383.1"/>
    <property type="molecule type" value="Genomic_DNA"/>
</dbReference>
<name>A0A5C2RS20_9APHY</name>
<gene>
    <name evidence="1" type="ORF">L227DRAFT_616173</name>
</gene>
<protein>
    <submittedName>
        <fullName evidence="1">Uncharacterized protein</fullName>
    </submittedName>
</protein>
<dbReference type="AlphaFoldDB" id="A0A5C2RS20"/>
<accession>A0A5C2RS20</accession>
<organism evidence="1 2">
    <name type="scientific">Lentinus tigrinus ALCF2SS1-6</name>
    <dbReference type="NCBI Taxonomy" id="1328759"/>
    <lineage>
        <taxon>Eukaryota</taxon>
        <taxon>Fungi</taxon>
        <taxon>Dikarya</taxon>
        <taxon>Basidiomycota</taxon>
        <taxon>Agaricomycotina</taxon>
        <taxon>Agaricomycetes</taxon>
        <taxon>Polyporales</taxon>
        <taxon>Polyporaceae</taxon>
        <taxon>Lentinus</taxon>
    </lineage>
</organism>
<evidence type="ECO:0000313" key="2">
    <source>
        <dbReference type="Proteomes" id="UP000313359"/>
    </source>
</evidence>
<reference evidence="1" key="1">
    <citation type="journal article" date="2018" name="Genome Biol. Evol.">
        <title>Genomics and development of Lentinus tigrinus, a white-rot wood-decaying mushroom with dimorphic fruiting bodies.</title>
        <authorList>
            <person name="Wu B."/>
            <person name="Xu Z."/>
            <person name="Knudson A."/>
            <person name="Carlson A."/>
            <person name="Chen N."/>
            <person name="Kovaka S."/>
            <person name="LaButti K."/>
            <person name="Lipzen A."/>
            <person name="Pennachio C."/>
            <person name="Riley R."/>
            <person name="Schakwitz W."/>
            <person name="Umezawa K."/>
            <person name="Ohm R.A."/>
            <person name="Grigoriev I.V."/>
            <person name="Nagy L.G."/>
            <person name="Gibbons J."/>
            <person name="Hibbett D."/>
        </authorList>
    </citation>
    <scope>NUCLEOTIDE SEQUENCE [LARGE SCALE GENOMIC DNA]</scope>
    <source>
        <strain evidence="1">ALCF2SS1-6</strain>
    </source>
</reference>
<sequence>MKEPTLTSQMGGYFKVINGTQPLRLNILDFDTTKKSTCVFPVASTGWNGHGVKHTPEQLEDHGLKSQGFSVLENIGVYIDYFTHSRFTNQKCWGENVKDLNELFRRICDMALLKKAGNCRSDELNSNNVGKEPMNIAMGNVEDLLTEMKKHPTIQHAASFMD</sequence>
<evidence type="ECO:0000313" key="1">
    <source>
        <dbReference type="EMBL" id="RPD54383.1"/>
    </source>
</evidence>
<proteinExistence type="predicted"/>
<dbReference type="Proteomes" id="UP000313359">
    <property type="component" value="Unassembled WGS sequence"/>
</dbReference>
<keyword evidence="2" id="KW-1185">Reference proteome</keyword>